<dbReference type="Proteomes" id="UP000275385">
    <property type="component" value="Unassembled WGS sequence"/>
</dbReference>
<protein>
    <submittedName>
        <fullName evidence="1">Uncharacterized protein</fullName>
    </submittedName>
</protein>
<gene>
    <name evidence="1" type="ORF">DL546_005030</name>
</gene>
<sequence>MSEPRTFTWDYRPTGDRDWVIQYDGRRSISQDSWPPKMWATACFNRDVGTNNIVLRLTLVRLRDENGIDVAEEVSTDAGIYYPEPRTHAGVLDFDIDTPNPARDHECGTFIFVFELIGHGRVLKTANSHEFVISKVYGR</sequence>
<accession>A0A420YIZ9</accession>
<comment type="caution">
    <text evidence="1">The sequence shown here is derived from an EMBL/GenBank/DDBJ whole genome shotgun (WGS) entry which is preliminary data.</text>
</comment>
<dbReference type="EMBL" id="QVQW01000007">
    <property type="protein sequence ID" value="RKU47756.1"/>
    <property type="molecule type" value="Genomic_DNA"/>
</dbReference>
<name>A0A420YIZ9_9PEZI</name>
<reference evidence="1 2" key="1">
    <citation type="submission" date="2018-08" db="EMBL/GenBank/DDBJ databases">
        <title>Draft genome of the lignicolous fungus Coniochaeta pulveracea.</title>
        <authorList>
            <person name="Borstlap C.J."/>
            <person name="De Witt R.N."/>
            <person name="Botha A."/>
            <person name="Volschenk H."/>
        </authorList>
    </citation>
    <scope>NUCLEOTIDE SEQUENCE [LARGE SCALE GENOMIC DNA]</scope>
    <source>
        <strain evidence="1 2">CAB683</strain>
    </source>
</reference>
<dbReference type="AlphaFoldDB" id="A0A420YIZ9"/>
<evidence type="ECO:0000313" key="2">
    <source>
        <dbReference type="Proteomes" id="UP000275385"/>
    </source>
</evidence>
<organism evidence="1 2">
    <name type="scientific">Coniochaeta pulveracea</name>
    <dbReference type="NCBI Taxonomy" id="177199"/>
    <lineage>
        <taxon>Eukaryota</taxon>
        <taxon>Fungi</taxon>
        <taxon>Dikarya</taxon>
        <taxon>Ascomycota</taxon>
        <taxon>Pezizomycotina</taxon>
        <taxon>Sordariomycetes</taxon>
        <taxon>Sordariomycetidae</taxon>
        <taxon>Coniochaetales</taxon>
        <taxon>Coniochaetaceae</taxon>
        <taxon>Coniochaeta</taxon>
    </lineage>
</organism>
<evidence type="ECO:0000313" key="1">
    <source>
        <dbReference type="EMBL" id="RKU47756.1"/>
    </source>
</evidence>
<keyword evidence="2" id="KW-1185">Reference proteome</keyword>
<proteinExistence type="predicted"/>